<dbReference type="FunFam" id="2.10.25.10:FF:000038">
    <property type="entry name" value="Fibrillin 2"/>
    <property type="match status" value="1"/>
</dbReference>
<dbReference type="FunFam" id="2.10.25.10:FF:000005">
    <property type="entry name" value="Fibrillin 2"/>
    <property type="match status" value="1"/>
</dbReference>
<evidence type="ECO:0000259" key="13">
    <source>
        <dbReference type="PROSITE" id="PS50026"/>
    </source>
</evidence>
<evidence type="ECO:0000256" key="6">
    <source>
        <dbReference type="ARBA" id="ARBA00022729"/>
    </source>
</evidence>
<evidence type="ECO:0000256" key="9">
    <source>
        <dbReference type="ARBA" id="ARBA00023157"/>
    </source>
</evidence>
<feature type="domain" description="EGF-like" evidence="13">
    <location>
        <begin position="1195"/>
        <end position="1236"/>
    </location>
</feature>
<dbReference type="PROSITE" id="PS00010">
    <property type="entry name" value="ASX_HYDROXYL"/>
    <property type="match status" value="4"/>
</dbReference>
<evidence type="ECO:0000256" key="3">
    <source>
        <dbReference type="ARBA" id="ARBA00022525"/>
    </source>
</evidence>
<comment type="subcellular location">
    <subcellularLocation>
        <location evidence="1">Secreted</location>
        <location evidence="1">Extracellular space</location>
        <location evidence="1">Extracellular matrix</location>
    </subcellularLocation>
</comment>
<dbReference type="SMART" id="SM00181">
    <property type="entry name" value="EGF"/>
    <property type="match status" value="12"/>
</dbReference>
<feature type="compositionally biased region" description="Low complexity" evidence="12">
    <location>
        <begin position="818"/>
        <end position="865"/>
    </location>
</feature>
<feature type="compositionally biased region" description="Acidic residues" evidence="12">
    <location>
        <begin position="800"/>
        <end position="809"/>
    </location>
</feature>
<dbReference type="InterPro" id="IPR026823">
    <property type="entry name" value="cEGF"/>
</dbReference>
<dbReference type="STRING" id="7102.A0A2A4JHH8"/>
<keyword evidence="8" id="KW-0106">Calcium</keyword>
<evidence type="ECO:0000256" key="7">
    <source>
        <dbReference type="ARBA" id="ARBA00022737"/>
    </source>
</evidence>
<dbReference type="GO" id="GO:0005509">
    <property type="term" value="F:calcium ion binding"/>
    <property type="evidence" value="ECO:0007669"/>
    <property type="project" value="InterPro"/>
</dbReference>
<dbReference type="PANTHER" id="PTHR24050">
    <property type="entry name" value="PA14 DOMAIN-CONTAINING PROTEIN"/>
    <property type="match status" value="1"/>
</dbReference>
<evidence type="ECO:0000256" key="5">
    <source>
        <dbReference type="ARBA" id="ARBA00022536"/>
    </source>
</evidence>
<comment type="caution">
    <text evidence="11">Lacks conserved residue(s) required for the propagation of feature annotation.</text>
</comment>
<sequence length="1545" mass="168535">MPLSSSEELEVTDTCCAHGESAAMTASSCAGIGPPEDIEPEQMTVCLAAVASCCEQQFLFKESCSAGMKLAASKKCGTADSEIGTTCCEECSFGRWTGESQGKGACGAAPSPEGVSPSTALRKGAFHGCCVEAAETPETTTEKKPETTTEKKVETTTEKKVEKKKCDKDSCEHECNDDDGVIRCSCREGYRLQGDKRSCKDINECAEATDDLCTAEDTVCHNTPGGFKCVPIKKRDVGLSCPPGFKRNIINQVCDDINECQLPRPPCPKYLCENTIGGYKCAGKSGKPFTEAVPGAATEPTVSSTSPKNDICPPGFRAGPDDECVDIDECGESLDDCQHLSQHCINTHGAFFCQDHVSKRCAPGFKVNSATGICEDIDECEESSEVCQRTEVCINLPGAYNCKSKISTLPKLATKTCQEGTRVRPGGSICEDIDECREGTHLCDQFQNCINTFGGHECRCKNGFELDSTSGSCVDIDECTLKMDNCGNGQHCLNLLGTFTCTRKPVTSSTTSTTNPPMYEYEYYDSENVFNSTDINECQLPRPPCPKYLCENTIGGYKCAGKSGKPFTEAVPGAATEPTVSSTSPKNDICPPGFRAGPDDECVDIDECGESLDDCQHLSQHCINTHGAFFCQDHVSKRCAPGFKVNSATGICEDIDECEESSEVCQRTEVCINLPGAYNCKSKISTLPKLATKTCQEGTRVRPGGSICEDIDECREGTHLCDQFQNCINTFGGHECRCKNGFELDSTSGSCVDIDECTLKMDNCGNGQHCLNLLGTFTCTRKPVTSSTTSTTNPPMYEYEYYDSDEDNSTTDSGYPQTVPTVPTTSSTTTTTTTTPKPTTTSTTTTTTTTTPKPTTTSTTTTARPRYPPYYYPRRTTTSTTPKPTTPRRPDYPYPRRPDYRRPEYYPGPTYPSRPGSDPRYRPDSRPEPPPTPTLPPKPEPPVQPNPEVPDRRTNEIGGEKPDEPGFDINDLHCLDGYEKDAEGNCVDSDECSLGQHACKNTEVCVNKPGGYICECMAGFRREPSGYCVVITTSSTTTTTTTTTERTALSSPEWGYTPARPGRRYPPAPCELGYTYDTSAGKCVDIDECATNKATCSPREDCINVDGGYRCECGKRCRGEVDRPTYSPVPSSSTIRPSPASPPSEGRNVITVGAQYGQRGPYSPRPTHSRLPSSGALLASCPWGYKLTPDNRCYDIDECARNVSECGPQQRCENFYGGYSCQCPAGHRLVGQNQCEDINECMHGNPCPWNAECVNTYGSYRCACREGFRNAPSNDKVCVDYDECSETPGLCSHGCSNTWGGYRCHCKKGYRLQNFRECVDVNECEEYSSARVRGKLCGGDCINEPGTYRCACPAGYRLSEDNRSCVDIDECETGEARCAHSADAGYVCQNTRGSYHCHHIDCPEGYRLEDKHRCVRVQRACQVGDWTCLQRPSTYSYNFITFVANIYLPSGSVDLFTMHGPAWRESVVSFEMRMMSVEASPGVNPATLSCFDMRPSGNTCVISLLCSLQGPQVVELELTMSLYQNTMFAGSAVARLVVIVSQYEY</sequence>
<evidence type="ECO:0000256" key="12">
    <source>
        <dbReference type="SAM" id="MobiDB-lite"/>
    </source>
</evidence>
<dbReference type="SUPFAM" id="SSF57184">
    <property type="entry name" value="Growth factor receptor domain"/>
    <property type="match status" value="4"/>
</dbReference>
<accession>A0A2A4JHH8</accession>
<keyword evidence="4" id="KW-0272">Extracellular matrix</keyword>
<feature type="domain" description="EGF-like" evidence="13">
    <location>
        <begin position="988"/>
        <end position="1029"/>
    </location>
</feature>
<dbReference type="InterPro" id="IPR009030">
    <property type="entry name" value="Growth_fac_rcpt_cys_sf"/>
</dbReference>
<keyword evidence="7" id="KW-0677">Repeat</keyword>
<dbReference type="Pfam" id="PF07645">
    <property type="entry name" value="EGF_CA"/>
    <property type="match status" value="14"/>
</dbReference>
<feature type="domain" description="EGF-like" evidence="13">
    <location>
        <begin position="1237"/>
        <end position="1274"/>
    </location>
</feature>
<feature type="region of interest" description="Disordered" evidence="12">
    <location>
        <begin position="783"/>
        <end position="972"/>
    </location>
</feature>
<evidence type="ECO:0000313" key="14">
    <source>
        <dbReference type="EMBL" id="PCG71431.1"/>
    </source>
</evidence>
<keyword evidence="6" id="KW-0732">Signal</keyword>
<keyword evidence="9" id="KW-1015">Disulfide bond</keyword>
<proteinExistence type="inferred from homology"/>
<feature type="compositionally biased region" description="Basic and acidic residues" evidence="12">
    <location>
        <begin position="917"/>
        <end position="927"/>
    </location>
</feature>
<feature type="compositionally biased region" description="Basic and acidic residues" evidence="12">
    <location>
        <begin position="888"/>
        <end position="904"/>
    </location>
</feature>
<dbReference type="Gene3D" id="2.10.25.10">
    <property type="entry name" value="Laminin"/>
    <property type="match status" value="19"/>
</dbReference>
<dbReference type="InterPro" id="IPR018097">
    <property type="entry name" value="EGF_Ca-bd_CS"/>
</dbReference>
<dbReference type="InterPro" id="IPR052235">
    <property type="entry name" value="Nephronectin_domain"/>
</dbReference>
<comment type="similarity">
    <text evidence="2">Belongs to the fibulin family.</text>
</comment>
<evidence type="ECO:0000256" key="10">
    <source>
        <dbReference type="ARBA" id="ARBA00023180"/>
    </source>
</evidence>
<evidence type="ECO:0000256" key="8">
    <source>
        <dbReference type="ARBA" id="ARBA00022837"/>
    </source>
</evidence>
<dbReference type="InterPro" id="IPR000152">
    <property type="entry name" value="EGF-type_Asp/Asn_hydroxyl_site"/>
</dbReference>
<dbReference type="FunFam" id="2.10.25.10:FF:000014">
    <property type="entry name" value="Latent-transforming growth factor beta-binding protein 3"/>
    <property type="match status" value="3"/>
</dbReference>
<dbReference type="InterPro" id="IPR000742">
    <property type="entry name" value="EGF"/>
</dbReference>
<keyword evidence="5 11" id="KW-0245">EGF-like domain</keyword>
<dbReference type="InterPro" id="IPR055088">
    <property type="entry name" value="Fibulin_C"/>
</dbReference>
<dbReference type="EMBL" id="NWSH01001391">
    <property type="protein sequence ID" value="PCG71431.1"/>
    <property type="molecule type" value="Genomic_DNA"/>
</dbReference>
<comment type="caution">
    <text evidence="14">The sequence shown here is derived from an EMBL/GenBank/DDBJ whole genome shotgun (WGS) entry which is preliminary data.</text>
</comment>
<dbReference type="PROSITE" id="PS01186">
    <property type="entry name" value="EGF_2"/>
    <property type="match status" value="1"/>
</dbReference>
<name>A0A2A4JHH8_HELVI</name>
<dbReference type="SMART" id="SM00179">
    <property type="entry name" value="EGF_CA"/>
    <property type="match status" value="19"/>
</dbReference>
<evidence type="ECO:0000256" key="11">
    <source>
        <dbReference type="PROSITE-ProRule" id="PRU00076"/>
    </source>
</evidence>
<gene>
    <name evidence="14" type="ORF">B5V51_1887</name>
</gene>
<evidence type="ECO:0000256" key="4">
    <source>
        <dbReference type="ARBA" id="ARBA00022530"/>
    </source>
</evidence>
<feature type="compositionally biased region" description="Low complexity" evidence="12">
    <location>
        <begin position="872"/>
        <end position="883"/>
    </location>
</feature>
<dbReference type="PANTHER" id="PTHR24050:SF27">
    <property type="entry name" value="FIBRILLIN-1"/>
    <property type="match status" value="1"/>
</dbReference>
<dbReference type="InterPro" id="IPR049883">
    <property type="entry name" value="NOTCH1_EGF-like"/>
</dbReference>
<dbReference type="PROSITE" id="PS50026">
    <property type="entry name" value="EGF_3"/>
    <property type="match status" value="6"/>
</dbReference>
<dbReference type="InterPro" id="IPR001881">
    <property type="entry name" value="EGF-like_Ca-bd_dom"/>
</dbReference>
<reference evidence="14" key="1">
    <citation type="submission" date="2017-09" db="EMBL/GenBank/DDBJ databases">
        <title>Contemporary evolution of a Lepidopteran species, Heliothis virescens, in response to modern agricultural practices.</title>
        <authorList>
            <person name="Fritz M.L."/>
            <person name="Deyonke A.M."/>
            <person name="Papanicolaou A."/>
            <person name="Micinski S."/>
            <person name="Westbrook J."/>
            <person name="Gould F."/>
        </authorList>
    </citation>
    <scope>NUCLEOTIDE SEQUENCE [LARGE SCALE GENOMIC DNA]</scope>
    <source>
        <strain evidence="14">HvINT-</strain>
        <tissue evidence="14">Whole body</tissue>
    </source>
</reference>
<keyword evidence="10" id="KW-0325">Glycoprotein</keyword>
<evidence type="ECO:0000256" key="2">
    <source>
        <dbReference type="ARBA" id="ARBA00006127"/>
    </source>
</evidence>
<dbReference type="PROSITE" id="PS01187">
    <property type="entry name" value="EGF_CA"/>
    <property type="match status" value="7"/>
</dbReference>
<dbReference type="Pfam" id="PF22914">
    <property type="entry name" value="Fibulin_C"/>
    <property type="match status" value="1"/>
</dbReference>
<feature type="compositionally biased region" description="Pro residues" evidence="12">
    <location>
        <begin position="928"/>
        <end position="948"/>
    </location>
</feature>
<feature type="domain" description="EGF-like" evidence="13">
    <location>
        <begin position="710"/>
        <end position="748"/>
    </location>
</feature>
<feature type="domain" description="EGF-like" evidence="13">
    <location>
        <begin position="1280"/>
        <end position="1316"/>
    </location>
</feature>
<dbReference type="SUPFAM" id="SSF57196">
    <property type="entry name" value="EGF/Laminin"/>
    <property type="match status" value="5"/>
</dbReference>
<dbReference type="CDD" id="cd00054">
    <property type="entry name" value="EGF_CA"/>
    <property type="match status" value="3"/>
</dbReference>
<dbReference type="Pfam" id="PF12662">
    <property type="entry name" value="cEGF"/>
    <property type="match status" value="3"/>
</dbReference>
<keyword evidence="3" id="KW-0964">Secreted</keyword>
<feature type="region of interest" description="Disordered" evidence="12">
    <location>
        <begin position="1124"/>
        <end position="1146"/>
    </location>
</feature>
<feature type="domain" description="EGF-like" evidence="13">
    <location>
        <begin position="432"/>
        <end position="470"/>
    </location>
</feature>
<protein>
    <recommendedName>
        <fullName evidence="13">EGF-like domain-containing protein</fullName>
    </recommendedName>
</protein>
<organism evidence="14">
    <name type="scientific">Heliothis virescens</name>
    <name type="common">Tobacco budworm moth</name>
    <dbReference type="NCBI Taxonomy" id="7102"/>
    <lineage>
        <taxon>Eukaryota</taxon>
        <taxon>Metazoa</taxon>
        <taxon>Ecdysozoa</taxon>
        <taxon>Arthropoda</taxon>
        <taxon>Hexapoda</taxon>
        <taxon>Insecta</taxon>
        <taxon>Pterygota</taxon>
        <taxon>Neoptera</taxon>
        <taxon>Endopterygota</taxon>
        <taxon>Lepidoptera</taxon>
        <taxon>Glossata</taxon>
        <taxon>Ditrysia</taxon>
        <taxon>Noctuoidea</taxon>
        <taxon>Noctuidae</taxon>
        <taxon>Heliothinae</taxon>
        <taxon>Heliothis</taxon>
    </lineage>
</organism>
<evidence type="ECO:0000256" key="1">
    <source>
        <dbReference type="ARBA" id="ARBA00004498"/>
    </source>
</evidence>
<feature type="compositionally biased region" description="Basic and acidic residues" evidence="12">
    <location>
        <begin position="949"/>
        <end position="972"/>
    </location>
</feature>